<reference evidence="2" key="2">
    <citation type="journal article" date="2018" name="Mol. Plant Microbe Interact.">
        <title>Genome sequence resources for the wheat stripe rust pathogen (Puccinia striiformis f. sp. tritici) and the barley stripe rust pathogen (Puccinia striiformis f. sp. hordei).</title>
        <authorList>
            <person name="Xia C."/>
            <person name="Wang M."/>
            <person name="Yin C."/>
            <person name="Cornejo O.E."/>
            <person name="Hulbert S.H."/>
            <person name="Chen X."/>
        </authorList>
    </citation>
    <scope>NUCLEOTIDE SEQUENCE [LARGE SCALE GENOMIC DNA]</scope>
    <source>
        <strain evidence="2">93-210</strain>
    </source>
</reference>
<evidence type="ECO:0000313" key="2">
    <source>
        <dbReference type="Proteomes" id="UP001060170"/>
    </source>
</evidence>
<reference evidence="1 2" key="3">
    <citation type="journal article" date="2022" name="Microbiol. Spectr.">
        <title>Folding features and dynamics of 3D genome architecture in plant fungal pathogens.</title>
        <authorList>
            <person name="Xia C."/>
        </authorList>
    </citation>
    <scope>NUCLEOTIDE SEQUENCE [LARGE SCALE GENOMIC DNA]</scope>
    <source>
        <strain evidence="1 2">93-210</strain>
    </source>
</reference>
<dbReference type="Proteomes" id="UP001060170">
    <property type="component" value="Chromosome 14"/>
</dbReference>
<proteinExistence type="predicted"/>
<dbReference type="EMBL" id="CM045878">
    <property type="protein sequence ID" value="KAI7940029.1"/>
    <property type="molecule type" value="Genomic_DNA"/>
</dbReference>
<reference evidence="2" key="1">
    <citation type="journal article" date="2018" name="BMC Genomics">
        <title>Genomic insights into host adaptation between the wheat stripe rust pathogen (Puccinia striiformis f. sp. tritici) and the barley stripe rust pathogen (Puccinia striiformis f. sp. hordei).</title>
        <authorList>
            <person name="Xia C."/>
            <person name="Wang M."/>
            <person name="Yin C."/>
            <person name="Cornejo O.E."/>
            <person name="Hulbert S.H."/>
            <person name="Chen X."/>
        </authorList>
    </citation>
    <scope>NUCLEOTIDE SEQUENCE [LARGE SCALE GENOMIC DNA]</scope>
    <source>
        <strain evidence="2">93-210</strain>
    </source>
</reference>
<keyword evidence="2" id="KW-1185">Reference proteome</keyword>
<accession>A0ACC0DVG2</accession>
<sequence length="912" mass="99099">MFINLPIELQSQKTRNEPAKNRMTFQADSYLSQSPFHSSFSASQLSLNPSPPPPLPPSLPQSKSARQPSSSQTIDFDEGVLRTLCGLECGFPLVIDRLKQAVGTSREVGLFLKKKSQLEEEYGIKLAKLAKERLDAYTHLGGEVKAGSFSKQYCNFLATHERIGIERTEYGARLNSISDELANLGKEVERVRKANKDVGWRLEKNLAESEGLTEKAKAKFDVTVEELERVLISRQNENNNQQGFSSSSSAGNYNSAGSNNVAASSNPSHPPSQPKSQAKAIGKAFSKLTATAKGTRSAGNLARLEDEIRARMATVSDAYRAQVLATQQVRQEYFNLQLPRILRTLKEHSNETDLAIQYYLSNYTSLSEAILVNEALSVSSIPAERRKGSADESTTSNGVETDNGAGGTSLPYGLKDIVQSIDNRADFKEYMANYAAHFNQTHHAQLASQSGPVARASQSSGTTHPITTRSSQTLFSTPSSGPPLTPQQQQQQQQQQQLHQLQYSKSMKAINQISNGESPRTSTGSTNLALNNIENKKTFGVDLATQMIRDGIETVPKVVQICIDAIEKSGGIDMVGIYRLSGTTSKIGRLKSRFDTDIDNIKLEVGDENHSEINDIAGAMKLWFRELPEPLLTWNLYGSFIEAGRIENNRLRHIRLHERVNELPDPNYATLKYLMGHLDKIRRNESTNSMGSSNLAVIFGPTLLSAPPINFYNHQQQQQQQSGNSNGPIEFNQNNNLDNNNNGILNPSAMAANSNALQDMSIQCKVVETILEHYREIFVDEGEEDNEDDDLTSGTGGLDSTGGTGAGGGVGGGGMGSATTTTTAASGSSQQNHSGHVNRPSDAPLPPPPDTTTTNTVDLPDSSATTPTPLETYRLSRNAPTHTSTGSPHIGSTLPSLPGEHSTSNSEPIPPS</sequence>
<organism evidence="1 2">
    <name type="scientific">Puccinia striiformis f. sp. tritici</name>
    <dbReference type="NCBI Taxonomy" id="168172"/>
    <lineage>
        <taxon>Eukaryota</taxon>
        <taxon>Fungi</taxon>
        <taxon>Dikarya</taxon>
        <taxon>Basidiomycota</taxon>
        <taxon>Pucciniomycotina</taxon>
        <taxon>Pucciniomycetes</taxon>
        <taxon>Pucciniales</taxon>
        <taxon>Pucciniaceae</taxon>
        <taxon>Puccinia</taxon>
    </lineage>
</organism>
<protein>
    <submittedName>
        <fullName evidence="1">Uncharacterized protein</fullName>
    </submittedName>
</protein>
<evidence type="ECO:0000313" key="1">
    <source>
        <dbReference type="EMBL" id="KAI7940029.1"/>
    </source>
</evidence>
<gene>
    <name evidence="1" type="ORF">MJO28_013681</name>
</gene>
<name>A0ACC0DVG2_9BASI</name>
<comment type="caution">
    <text evidence="1">The sequence shown here is derived from an EMBL/GenBank/DDBJ whole genome shotgun (WGS) entry which is preliminary data.</text>
</comment>